<dbReference type="SUPFAM" id="SSF53335">
    <property type="entry name" value="S-adenosyl-L-methionine-dependent methyltransferases"/>
    <property type="match status" value="1"/>
</dbReference>
<feature type="binding site" evidence="6">
    <location>
        <begin position="149"/>
        <end position="150"/>
    </location>
    <ligand>
        <name>S-adenosyl-L-methionine</name>
        <dbReference type="ChEBI" id="CHEBI:59789"/>
    </ligand>
</feature>
<keyword evidence="4 6" id="KW-0808">Transferase</keyword>
<dbReference type="AlphaFoldDB" id="A0A1U7IMR0"/>
<dbReference type="GO" id="GO:0005829">
    <property type="term" value="C:cytosol"/>
    <property type="evidence" value="ECO:0007669"/>
    <property type="project" value="TreeGrafter"/>
</dbReference>
<dbReference type="PANTHER" id="PTHR31760:SF0">
    <property type="entry name" value="S-ADENOSYL-L-METHIONINE-DEPENDENT METHYLTRANSFERASES SUPERFAMILY PROTEIN"/>
    <property type="match status" value="1"/>
</dbReference>
<feature type="binding site" evidence="6">
    <location>
        <position position="103"/>
    </location>
    <ligand>
        <name>S-adenosyl-L-methionine</name>
        <dbReference type="ChEBI" id="CHEBI:59789"/>
    </ligand>
</feature>
<reference evidence="7 8" key="1">
    <citation type="submission" date="2016-11" db="EMBL/GenBank/DDBJ databases">
        <title>Draft Genome Sequences of Nine Cyanobacterial Strains from Diverse Habitats.</title>
        <authorList>
            <person name="Zhu T."/>
            <person name="Hou S."/>
            <person name="Lu X."/>
            <person name="Hess W.R."/>
        </authorList>
    </citation>
    <scope>NUCLEOTIDE SEQUENCE [LARGE SCALE GENOMIC DNA]</scope>
    <source>
        <strain evidence="7 8">IAM M-71</strain>
    </source>
</reference>
<organism evidence="7 8">
    <name type="scientific">[Phormidium ambiguum] IAM M-71</name>
    <dbReference type="NCBI Taxonomy" id="454136"/>
    <lineage>
        <taxon>Bacteria</taxon>
        <taxon>Bacillati</taxon>
        <taxon>Cyanobacteriota</taxon>
        <taxon>Cyanophyceae</taxon>
        <taxon>Oscillatoriophycideae</taxon>
        <taxon>Aerosakkonematales</taxon>
        <taxon>Aerosakkonemataceae</taxon>
        <taxon>Floridanema</taxon>
    </lineage>
</organism>
<dbReference type="PANTHER" id="PTHR31760">
    <property type="entry name" value="S-ADENOSYL-L-METHIONINE-DEPENDENT METHYLTRANSFERASES SUPERFAMILY PROTEIN"/>
    <property type="match status" value="1"/>
</dbReference>
<evidence type="ECO:0000256" key="2">
    <source>
        <dbReference type="ARBA" id="ARBA00022552"/>
    </source>
</evidence>
<sequence length="252" mass="28228">MSNQIEIPKLPEMMELWQETLNWQPSNWELSKFQLLYELICQGNQQLNLTRITEPTDFWEKHLWDSLRGIAPFLDKTKSDGRTGILPVIANPKVIDIGTGAGFPGVPIAITQPNFQVTLLDSTRKKLTFLESLIAELEIKNATTLTGRAEELGKQSQYKEVYDLALIRAVGSALVCAEYALPFLKVGGLAILYRGNWTEEEQADLRSTLGSLGGAIEAIDPFTTPISNSIRHCLHLRKVAVIEPNKKIKIKK</sequence>
<evidence type="ECO:0000256" key="4">
    <source>
        <dbReference type="ARBA" id="ARBA00022679"/>
    </source>
</evidence>
<dbReference type="OrthoDB" id="9808773at2"/>
<evidence type="ECO:0000256" key="3">
    <source>
        <dbReference type="ARBA" id="ARBA00022603"/>
    </source>
</evidence>
<dbReference type="InterPro" id="IPR003682">
    <property type="entry name" value="rRNA_ssu_MeTfrase_G"/>
</dbReference>
<comment type="function">
    <text evidence="6">Specifically methylates the N7 position of a guanine in 16S rRNA.</text>
</comment>
<evidence type="ECO:0000256" key="6">
    <source>
        <dbReference type="HAMAP-Rule" id="MF_00074"/>
    </source>
</evidence>
<dbReference type="Proteomes" id="UP000185860">
    <property type="component" value="Unassembled WGS sequence"/>
</dbReference>
<keyword evidence="2 6" id="KW-0698">rRNA processing</keyword>
<dbReference type="InterPro" id="IPR029063">
    <property type="entry name" value="SAM-dependent_MTases_sf"/>
</dbReference>
<comment type="caution">
    <text evidence="7">The sequence shown here is derived from an EMBL/GenBank/DDBJ whole genome shotgun (WGS) entry which is preliminary data.</text>
</comment>
<dbReference type="CDD" id="cd02440">
    <property type="entry name" value="AdoMet_MTases"/>
    <property type="match status" value="1"/>
</dbReference>
<evidence type="ECO:0000313" key="8">
    <source>
        <dbReference type="Proteomes" id="UP000185860"/>
    </source>
</evidence>
<dbReference type="GO" id="GO:0070043">
    <property type="term" value="F:rRNA (guanine-N7-)-methyltransferase activity"/>
    <property type="evidence" value="ECO:0007669"/>
    <property type="project" value="UniProtKB-UniRule"/>
</dbReference>
<comment type="similarity">
    <text evidence="6">Belongs to the methyltransferase superfamily. RNA methyltransferase RsmG family.</text>
</comment>
<dbReference type="EMBL" id="MRCE01000008">
    <property type="protein sequence ID" value="OKH38474.1"/>
    <property type="molecule type" value="Genomic_DNA"/>
</dbReference>
<dbReference type="Gene3D" id="3.40.50.150">
    <property type="entry name" value="Vaccinia Virus protein VP39"/>
    <property type="match status" value="1"/>
</dbReference>
<dbReference type="RefSeq" id="WP_073593436.1">
    <property type="nucleotide sequence ID" value="NZ_MRCE01000008.1"/>
</dbReference>
<dbReference type="PIRSF" id="PIRSF003078">
    <property type="entry name" value="GidB"/>
    <property type="match status" value="1"/>
</dbReference>
<feature type="binding site" evidence="6">
    <location>
        <begin position="121"/>
        <end position="123"/>
    </location>
    <ligand>
        <name>S-adenosyl-L-methionine</name>
        <dbReference type="ChEBI" id="CHEBI:59789"/>
    </ligand>
</feature>
<name>A0A1U7IMR0_9CYAN</name>
<keyword evidence="3 6" id="KW-0489">Methyltransferase</keyword>
<dbReference type="HAMAP" id="MF_00074">
    <property type="entry name" value="16SrRNA_methyltr_G"/>
    <property type="match status" value="1"/>
</dbReference>
<dbReference type="Pfam" id="PF02527">
    <property type="entry name" value="GidB"/>
    <property type="match status" value="1"/>
</dbReference>
<keyword evidence="5 6" id="KW-0949">S-adenosyl-L-methionine</keyword>
<dbReference type="STRING" id="454136.NIES2119_10640"/>
<protein>
    <recommendedName>
        <fullName evidence="6">Ribosomal RNA small subunit methyltransferase G</fullName>
        <ecNumber evidence="6">2.1.1.-</ecNumber>
    </recommendedName>
    <alternativeName>
        <fullName evidence="6">16S rRNA 7-methylguanosine methyltransferase</fullName>
        <shortName evidence="6">16S rRNA m7G methyltransferase</shortName>
    </alternativeName>
</protein>
<comment type="subcellular location">
    <subcellularLocation>
        <location evidence="6">Cytoplasm</location>
    </subcellularLocation>
</comment>
<evidence type="ECO:0000313" key="7">
    <source>
        <dbReference type="EMBL" id="OKH38474.1"/>
    </source>
</evidence>
<evidence type="ECO:0000256" key="1">
    <source>
        <dbReference type="ARBA" id="ARBA00022490"/>
    </source>
</evidence>
<keyword evidence="1 6" id="KW-0963">Cytoplasm</keyword>
<feature type="binding site" evidence="6">
    <location>
        <position position="98"/>
    </location>
    <ligand>
        <name>S-adenosyl-L-methionine</name>
        <dbReference type="ChEBI" id="CHEBI:59789"/>
    </ligand>
</feature>
<proteinExistence type="inferred from homology"/>
<evidence type="ECO:0000256" key="5">
    <source>
        <dbReference type="ARBA" id="ARBA00022691"/>
    </source>
</evidence>
<accession>A0A1U7IMR0</accession>
<feature type="binding site" evidence="6">
    <location>
        <position position="168"/>
    </location>
    <ligand>
        <name>S-adenosyl-L-methionine</name>
        <dbReference type="ChEBI" id="CHEBI:59789"/>
    </ligand>
</feature>
<dbReference type="NCBIfam" id="TIGR00138">
    <property type="entry name" value="rsmG_gidB"/>
    <property type="match status" value="1"/>
</dbReference>
<gene>
    <name evidence="6" type="primary">rsmG</name>
    <name evidence="7" type="ORF">NIES2119_10640</name>
</gene>
<dbReference type="EC" id="2.1.1.-" evidence="6"/>